<accession>A0ABS5BVK1</accession>
<proteinExistence type="predicted"/>
<sequence>MLPNLPEREQERSVVPTPTPLTGYTSYKGLPPLAGLCTLEEAARPGLSVEECVRRLKRFHYCFKRLHQILTARITAEPIYELKTAFAHHAYLCAEHVTALRTRIGEMREPPLGLEDIPHPALEAFFDEIQCAPTTEELLFGLYAWAFQSLEAALVMYQSETNPLTDAPSRRVIRFAHREVCEMHDFGRTAMKALGIDVEKLKEDQVPAVWDNNLSNLLIEAGGFYAEEPPGKPITRIYSAKPYQYDPLPRRDGRFSDPWNQGVNAESFLYDPAKPARAKALMMLYKRLREIDVPEMMASIITQTPGKPWGYYRDMTRQLWDEARHAMMGEVGFVALGVDWTKAKITFNWSHRLNTECTPMERHGVLYFIEQGLMPRTGKRYEFEVARDSGLPLMATLQDFDWADEVLHSQIGRAWYVPQFGSLKESLDYGDAAWSKVLSNWATVKEQGLTQHENWWPAVYAMACAAEGVQPDAVVLAFDETYEGKRADLQRIAAE</sequence>
<dbReference type="EMBL" id="JAGKQQ010000001">
    <property type="protein sequence ID" value="MBP3957675.1"/>
    <property type="molecule type" value="Genomic_DNA"/>
</dbReference>
<evidence type="ECO:0000313" key="1">
    <source>
        <dbReference type="EMBL" id="MBP3957675.1"/>
    </source>
</evidence>
<keyword evidence="2" id="KW-1185">Reference proteome</keyword>
<organism evidence="1 2">
    <name type="scientific">Gemmata palustris</name>
    <dbReference type="NCBI Taxonomy" id="2822762"/>
    <lineage>
        <taxon>Bacteria</taxon>
        <taxon>Pseudomonadati</taxon>
        <taxon>Planctomycetota</taxon>
        <taxon>Planctomycetia</taxon>
        <taxon>Gemmatales</taxon>
        <taxon>Gemmataceae</taxon>
        <taxon>Gemmata</taxon>
    </lineage>
</organism>
<evidence type="ECO:0000313" key="2">
    <source>
        <dbReference type="Proteomes" id="UP000676565"/>
    </source>
</evidence>
<dbReference type="Proteomes" id="UP000676565">
    <property type="component" value="Unassembled WGS sequence"/>
</dbReference>
<comment type="caution">
    <text evidence="1">The sequence shown here is derived from an EMBL/GenBank/DDBJ whole genome shotgun (WGS) entry which is preliminary data.</text>
</comment>
<protein>
    <submittedName>
        <fullName evidence="1">Uncharacterized protein</fullName>
    </submittedName>
</protein>
<gene>
    <name evidence="1" type="ORF">J8F10_20690</name>
</gene>
<reference evidence="1 2" key="1">
    <citation type="submission" date="2021-04" db="EMBL/GenBank/DDBJ databases">
        <authorList>
            <person name="Ivanova A."/>
        </authorList>
    </citation>
    <scope>NUCLEOTIDE SEQUENCE [LARGE SCALE GENOMIC DNA]</scope>
    <source>
        <strain evidence="1 2">G18</strain>
    </source>
</reference>
<name>A0ABS5BVK1_9BACT</name>